<dbReference type="AlphaFoldDB" id="A0AAJ1BBS1"/>
<evidence type="ECO:0000256" key="10">
    <source>
        <dbReference type="ARBA" id="ARBA00022975"/>
    </source>
</evidence>
<evidence type="ECO:0000313" key="17">
    <source>
        <dbReference type="Proteomes" id="UP001200537"/>
    </source>
</evidence>
<dbReference type="EC" id="1.3.5.2" evidence="6 14"/>
<evidence type="ECO:0000256" key="8">
    <source>
        <dbReference type="ARBA" id="ARBA00022630"/>
    </source>
</evidence>
<dbReference type="CDD" id="cd04738">
    <property type="entry name" value="DHOD_2_like"/>
    <property type="match status" value="1"/>
</dbReference>
<accession>A0AAJ1BBS1</accession>
<dbReference type="SUPFAM" id="SSF51395">
    <property type="entry name" value="FMN-linked oxidoreductases"/>
    <property type="match status" value="1"/>
</dbReference>
<dbReference type="InterPro" id="IPR001295">
    <property type="entry name" value="Dihydroorotate_DH_CS"/>
</dbReference>
<feature type="domain" description="Dihydroorotate dehydrogenase catalytic" evidence="15">
    <location>
        <begin position="72"/>
        <end position="349"/>
    </location>
</feature>
<name>A0AAJ1BBS1_9ACTO</name>
<dbReference type="RefSeq" id="WP_238128009.1">
    <property type="nucleotide sequence ID" value="NZ_JAKNHJ010000009.1"/>
</dbReference>
<evidence type="ECO:0000256" key="5">
    <source>
        <dbReference type="ARBA" id="ARBA00005359"/>
    </source>
</evidence>
<dbReference type="Pfam" id="PF01180">
    <property type="entry name" value="DHO_dh"/>
    <property type="match status" value="1"/>
</dbReference>
<keyword evidence="8" id="KW-0285">Flavoprotein</keyword>
<dbReference type="GO" id="GO:0106430">
    <property type="term" value="F:dihydroorotate dehydrogenase (quinone) activity"/>
    <property type="evidence" value="ECO:0007669"/>
    <property type="project" value="UniProtKB-EC"/>
</dbReference>
<dbReference type="PROSITE" id="PS00912">
    <property type="entry name" value="DHODEHASE_2"/>
    <property type="match status" value="1"/>
</dbReference>
<dbReference type="NCBIfam" id="NF003652">
    <property type="entry name" value="PRK05286.2-5"/>
    <property type="match status" value="1"/>
</dbReference>
<comment type="similarity">
    <text evidence="5">Belongs to the dihydroorotate dehydrogenase family. Type 2 subfamily.</text>
</comment>
<dbReference type="GO" id="GO:0005737">
    <property type="term" value="C:cytoplasm"/>
    <property type="evidence" value="ECO:0007669"/>
    <property type="project" value="InterPro"/>
</dbReference>
<evidence type="ECO:0000313" key="16">
    <source>
        <dbReference type="EMBL" id="MCG4617928.1"/>
    </source>
</evidence>
<dbReference type="PROSITE" id="PS00911">
    <property type="entry name" value="DHODEHASE_1"/>
    <property type="match status" value="1"/>
</dbReference>
<dbReference type="InterPro" id="IPR005720">
    <property type="entry name" value="Dihydroorotate_DH_cat"/>
</dbReference>
<sequence>MLYRFLYKHLIARFDAEKCHNATMKALYLISRVPGLTGLIRIFFSGSVGTLKGGWVGDERGLKSLARPVPGYLGLAAGMDKDALAPLQFGAFGFAFVEVGTVTPRPQPGNDKPRLWRILPLRAVRNRMGFNNQGAREMAHRLQKLRSGAAGRSLILGVNLGKNKTTELADAAEDYRVSAWQLAKYADYLVINVSSPNTPGLRSLQASEQLRQIGQAVVAAGRQSAGRQVPVLVKLAPDLGNDQLKELAQIVKEVGLAGVIATNTTINHDFGEGGLSGPPLKERALEVVRLLRQELGDDYLVIGCGGIEDETSARQFLDAGADLLEAFTAMIYKGPSFAGKLNKQLSRELPALPMRKTR</sequence>
<evidence type="ECO:0000256" key="14">
    <source>
        <dbReference type="NCBIfam" id="TIGR01036"/>
    </source>
</evidence>
<evidence type="ECO:0000256" key="2">
    <source>
        <dbReference type="ARBA" id="ARBA00003125"/>
    </source>
</evidence>
<comment type="catalytic activity">
    <reaction evidence="13">
        <text>(S)-dihydroorotate + a quinone = orotate + a quinol</text>
        <dbReference type="Rhea" id="RHEA:30187"/>
        <dbReference type="ChEBI" id="CHEBI:24646"/>
        <dbReference type="ChEBI" id="CHEBI:30839"/>
        <dbReference type="ChEBI" id="CHEBI:30864"/>
        <dbReference type="ChEBI" id="CHEBI:132124"/>
        <dbReference type="EC" id="1.3.5.2"/>
    </reaction>
</comment>
<evidence type="ECO:0000259" key="15">
    <source>
        <dbReference type="Pfam" id="PF01180"/>
    </source>
</evidence>
<dbReference type="PANTHER" id="PTHR48109:SF4">
    <property type="entry name" value="DIHYDROOROTATE DEHYDROGENASE (QUINONE), MITOCHONDRIAL"/>
    <property type="match status" value="1"/>
</dbReference>
<dbReference type="Gene3D" id="3.20.20.70">
    <property type="entry name" value="Aldolase class I"/>
    <property type="match status" value="1"/>
</dbReference>
<keyword evidence="12" id="KW-0472">Membrane</keyword>
<evidence type="ECO:0000256" key="11">
    <source>
        <dbReference type="ARBA" id="ARBA00023002"/>
    </source>
</evidence>
<keyword evidence="9" id="KW-0288">FMN</keyword>
<protein>
    <recommendedName>
        <fullName evidence="7 14">Dihydroorotate dehydrogenase (quinone)</fullName>
        <ecNumber evidence="6 14">1.3.5.2</ecNumber>
    </recommendedName>
</protein>
<comment type="subcellular location">
    <subcellularLocation>
        <location evidence="3">Membrane</location>
    </subcellularLocation>
</comment>
<dbReference type="Proteomes" id="UP001200537">
    <property type="component" value="Unassembled WGS sequence"/>
</dbReference>
<keyword evidence="11 16" id="KW-0560">Oxidoreductase</keyword>
<comment type="caution">
    <text evidence="16">The sequence shown here is derived from an EMBL/GenBank/DDBJ whole genome shotgun (WGS) entry which is preliminary data.</text>
</comment>
<dbReference type="EMBL" id="JAKNHJ010000009">
    <property type="protein sequence ID" value="MCG4617928.1"/>
    <property type="molecule type" value="Genomic_DNA"/>
</dbReference>
<dbReference type="PANTHER" id="PTHR48109">
    <property type="entry name" value="DIHYDROOROTATE DEHYDROGENASE (QUINONE), MITOCHONDRIAL-RELATED"/>
    <property type="match status" value="1"/>
</dbReference>
<comment type="function">
    <text evidence="2">Catalyzes the conversion of dihydroorotate to orotate with quinone as electron acceptor.</text>
</comment>
<dbReference type="NCBIfam" id="TIGR01036">
    <property type="entry name" value="pyrD_sub2"/>
    <property type="match status" value="1"/>
</dbReference>
<proteinExistence type="inferred from homology"/>
<evidence type="ECO:0000256" key="13">
    <source>
        <dbReference type="ARBA" id="ARBA00048639"/>
    </source>
</evidence>
<comment type="cofactor">
    <cofactor evidence="1">
        <name>FMN</name>
        <dbReference type="ChEBI" id="CHEBI:58210"/>
    </cofactor>
</comment>
<evidence type="ECO:0000256" key="1">
    <source>
        <dbReference type="ARBA" id="ARBA00001917"/>
    </source>
</evidence>
<evidence type="ECO:0000256" key="12">
    <source>
        <dbReference type="ARBA" id="ARBA00023136"/>
    </source>
</evidence>
<dbReference type="GO" id="GO:0009220">
    <property type="term" value="P:pyrimidine ribonucleotide biosynthetic process"/>
    <property type="evidence" value="ECO:0007669"/>
    <property type="project" value="UniProtKB-UniRule"/>
</dbReference>
<evidence type="ECO:0000256" key="4">
    <source>
        <dbReference type="ARBA" id="ARBA00005161"/>
    </source>
</evidence>
<organism evidence="16 17">
    <name type="scientific">Varibaculum cambriense</name>
    <dbReference type="NCBI Taxonomy" id="184870"/>
    <lineage>
        <taxon>Bacteria</taxon>
        <taxon>Bacillati</taxon>
        <taxon>Actinomycetota</taxon>
        <taxon>Actinomycetes</taxon>
        <taxon>Actinomycetales</taxon>
        <taxon>Actinomycetaceae</taxon>
        <taxon>Varibaculum</taxon>
    </lineage>
</organism>
<keyword evidence="10" id="KW-0665">Pyrimidine biosynthesis</keyword>
<dbReference type="InterPro" id="IPR005719">
    <property type="entry name" value="Dihydroorotate_DH_2"/>
</dbReference>
<dbReference type="GO" id="GO:0005886">
    <property type="term" value="C:plasma membrane"/>
    <property type="evidence" value="ECO:0007669"/>
    <property type="project" value="TreeGrafter"/>
</dbReference>
<gene>
    <name evidence="16" type="ORF">L0M99_05410</name>
</gene>
<comment type="pathway">
    <text evidence="4">Pyrimidine metabolism; UMP biosynthesis via de novo pathway; orotate from (S)-dihydroorotate (quinone route): step 1/1.</text>
</comment>
<evidence type="ECO:0000256" key="7">
    <source>
        <dbReference type="ARBA" id="ARBA00018366"/>
    </source>
</evidence>
<dbReference type="InterPro" id="IPR013785">
    <property type="entry name" value="Aldolase_TIM"/>
</dbReference>
<evidence type="ECO:0000256" key="6">
    <source>
        <dbReference type="ARBA" id="ARBA00012791"/>
    </source>
</evidence>
<evidence type="ECO:0000256" key="3">
    <source>
        <dbReference type="ARBA" id="ARBA00004370"/>
    </source>
</evidence>
<dbReference type="GO" id="GO:0006207">
    <property type="term" value="P:'de novo' pyrimidine nucleobase biosynthetic process"/>
    <property type="evidence" value="ECO:0007669"/>
    <property type="project" value="UniProtKB-UniRule"/>
</dbReference>
<reference evidence="16" key="1">
    <citation type="submission" date="2022-01" db="EMBL/GenBank/DDBJ databases">
        <title>Collection of gut derived symbiotic bacterial strains cultured from healthy donors.</title>
        <authorList>
            <person name="Lin H."/>
            <person name="Kohout C."/>
            <person name="Waligurski E."/>
            <person name="Pamer E.G."/>
        </authorList>
    </citation>
    <scope>NUCLEOTIDE SEQUENCE</scope>
    <source>
        <strain evidence="16">DFI.7.46</strain>
    </source>
</reference>
<dbReference type="InterPro" id="IPR050074">
    <property type="entry name" value="DHO_dehydrogenase"/>
</dbReference>
<evidence type="ECO:0000256" key="9">
    <source>
        <dbReference type="ARBA" id="ARBA00022643"/>
    </source>
</evidence>